<dbReference type="Pfam" id="PF07696">
    <property type="entry name" value="7TMR-DISMED2"/>
    <property type="match status" value="1"/>
</dbReference>
<evidence type="ECO:0000256" key="2">
    <source>
        <dbReference type="ARBA" id="ARBA00004651"/>
    </source>
</evidence>
<feature type="transmembrane region" description="Helical" evidence="11">
    <location>
        <begin position="199"/>
        <end position="217"/>
    </location>
</feature>
<evidence type="ECO:0000256" key="5">
    <source>
        <dbReference type="ARBA" id="ARBA00022679"/>
    </source>
</evidence>
<dbReference type="RefSeq" id="WP_065525706.1">
    <property type="nucleotide sequence ID" value="NZ_CP016543.2"/>
</dbReference>
<sequence length="1096" mass="124131">MKKLHPKTSMMIQLFCVFWIVFFFLETEKTSSAENTKEIIQLDNNSSKVSLSESVQILKDTEGSYELDELVEPPESWKFVQNEEGVPNGGFSSDIYWIRFTVENTSKNEEWLLELANTFIDKAILYSPEPSGEYSSIQLSNDQSESEGVYSKHPPVFKLVLPNDGRNTFFMRVESQGAMHLPLTIWDHTAYNTKSNQTMALIGLIGGLCLIFCLWCIKWYRSSHQVSFLYLIFLAFSVLVASSSWKGWSFSYIWPDVEWWYGQTLLVTFGVVSLLFVLITKELLTNALELFWLSKVTKVTGAYVLLSWILSYFSYPVANAMLFVLVTLAVLLSLSIALYAWNKRISYVSSYAAALLLSVAILVISFLTAAALIPYVETVQYLLCFSSYIVLLLTAKTLFAKEKVQLEKNEQLEREANERQLIKIEALKSANKRKEELLAYTSNGLRTPLYGMIGLAETIRESANGKITPTMVNQLNDLVANGRNMAHLVNDILDFSKRNQASSRIQVEALVVDKICNDVLALCRPLIQTDLVTLYHTIPSSLPKVVADADHLQQILYNLLDNSIRHTYEGEIVVSAHVLGKELEISVKDTGVGIKEEKIPTLFEWNSTEEKTLENQGMGLKITKNLVELQGGNLKVESQEGTGSQFSFTVPIYEDDGAVQFLNNYESITKEMTAPQLADSILKQHATKRELHVLVIDSEEINRIVLIRQLLSEGYHAIGAENGQTAMHLLSYKPVDLIVMDGRLSDMTGDELCRRIRIEFTLTELPILMLSNVDSLQEKKEAFRAGANDYLLKPCDKEEFLLRVRTLANTSSLTQEITNLNYFLERNVKERTMELEITNLNLLTVNDEIQEIEKSRNEMLSAISHELGTPITLIHSYIQAVKESLIEENNPRYLDMIHKKLLLLERLTEDLVELTEYKSGHMTLRFVEYDMNNWVTRLIESMESDVTQSGRAFKFLGTDNQDDINESLLRIDLDRLDQVISNILWNSVKHTSAEEGMITLAIDILAKNNNNIVLDEECDGELVIRIADNGCGIKKDSLPHIFERFYKINSSANYKGSGLGLAIAKEIILAHNGQIWADSTVGQGSEFIIVLPLTFQ</sequence>
<dbReference type="Pfam" id="PF07695">
    <property type="entry name" value="7TMR-DISM_7TM"/>
    <property type="match status" value="1"/>
</dbReference>
<keyword evidence="11" id="KW-0812">Transmembrane</keyword>
<dbReference type="InterPro" id="IPR003594">
    <property type="entry name" value="HATPase_dom"/>
</dbReference>
<dbReference type="GO" id="GO:0005886">
    <property type="term" value="C:plasma membrane"/>
    <property type="evidence" value="ECO:0007669"/>
    <property type="project" value="UniProtKB-SubCell"/>
</dbReference>
<keyword evidence="11" id="KW-1133">Transmembrane helix</keyword>
<dbReference type="Gene3D" id="3.30.565.10">
    <property type="entry name" value="Histidine kinase-like ATPase, C-terminal domain"/>
    <property type="match status" value="2"/>
</dbReference>
<keyword evidence="7" id="KW-0418">Kinase</keyword>
<proteinExistence type="predicted"/>
<evidence type="ECO:0000256" key="9">
    <source>
        <dbReference type="ARBA" id="ARBA00023012"/>
    </source>
</evidence>
<dbReference type="CDD" id="cd00075">
    <property type="entry name" value="HATPase"/>
    <property type="match status" value="1"/>
</dbReference>
<dbReference type="SUPFAM" id="SSF55874">
    <property type="entry name" value="ATPase domain of HSP90 chaperone/DNA topoisomerase II/histidine kinase"/>
    <property type="match status" value="2"/>
</dbReference>
<feature type="domain" description="Histidine kinase" evidence="12">
    <location>
        <begin position="440"/>
        <end position="654"/>
    </location>
</feature>
<protein>
    <recommendedName>
        <fullName evidence="3">histidine kinase</fullName>
        <ecNumber evidence="3">2.7.13.3</ecNumber>
    </recommendedName>
</protein>
<evidence type="ECO:0000256" key="6">
    <source>
        <dbReference type="ARBA" id="ARBA00022741"/>
    </source>
</evidence>
<comment type="subcellular location">
    <subcellularLocation>
        <location evidence="2">Cell membrane</location>
        <topology evidence="2">Multi-pass membrane protein</topology>
    </subcellularLocation>
</comment>
<evidence type="ECO:0000259" key="12">
    <source>
        <dbReference type="PROSITE" id="PS50109"/>
    </source>
</evidence>
<dbReference type="CDD" id="cd00082">
    <property type="entry name" value="HisKA"/>
    <property type="match status" value="2"/>
</dbReference>
<dbReference type="Pfam" id="PF00512">
    <property type="entry name" value="HisKA"/>
    <property type="match status" value="2"/>
</dbReference>
<name>A0A1C7EEY8_9BACL</name>
<dbReference type="EC" id="2.7.13.3" evidence="3"/>
<dbReference type="InterPro" id="IPR005467">
    <property type="entry name" value="His_kinase_dom"/>
</dbReference>
<evidence type="ECO:0000256" key="7">
    <source>
        <dbReference type="ARBA" id="ARBA00022777"/>
    </source>
</evidence>
<keyword evidence="8" id="KW-0067">ATP-binding</keyword>
<keyword evidence="11" id="KW-0472">Membrane</keyword>
<evidence type="ECO:0000259" key="13">
    <source>
        <dbReference type="PROSITE" id="PS50110"/>
    </source>
</evidence>
<dbReference type="SMART" id="SM00387">
    <property type="entry name" value="HATPase_c"/>
    <property type="match status" value="2"/>
</dbReference>
<evidence type="ECO:0000256" key="10">
    <source>
        <dbReference type="PROSITE-ProRule" id="PRU00169"/>
    </source>
</evidence>
<keyword evidence="6" id="KW-0547">Nucleotide-binding</keyword>
<dbReference type="InterPro" id="IPR001789">
    <property type="entry name" value="Sig_transdc_resp-reg_receiver"/>
</dbReference>
<dbReference type="Gene3D" id="2.60.40.2380">
    <property type="match status" value="1"/>
</dbReference>
<dbReference type="GO" id="GO:0005524">
    <property type="term" value="F:ATP binding"/>
    <property type="evidence" value="ECO:0007669"/>
    <property type="project" value="UniProtKB-KW"/>
</dbReference>
<evidence type="ECO:0000256" key="1">
    <source>
        <dbReference type="ARBA" id="ARBA00000085"/>
    </source>
</evidence>
<feature type="transmembrane region" description="Helical" evidence="11">
    <location>
        <begin position="292"/>
        <end position="314"/>
    </location>
</feature>
<reference evidence="14" key="1">
    <citation type="submission" date="2016-10" db="EMBL/GenBank/DDBJ databases">
        <authorList>
            <person name="See-Too W.S."/>
        </authorList>
    </citation>
    <scope>NUCLEOTIDE SEQUENCE</scope>
    <source>
        <strain evidence="14">DSM 22276</strain>
    </source>
</reference>
<dbReference type="InterPro" id="IPR004358">
    <property type="entry name" value="Sig_transdc_His_kin-like_C"/>
</dbReference>
<dbReference type="PROSITE" id="PS50109">
    <property type="entry name" value="HIS_KIN"/>
    <property type="match status" value="2"/>
</dbReference>
<dbReference type="InterPro" id="IPR011006">
    <property type="entry name" value="CheY-like_superfamily"/>
</dbReference>
<feature type="domain" description="Histidine kinase" evidence="12">
    <location>
        <begin position="862"/>
        <end position="1095"/>
    </location>
</feature>
<dbReference type="PRINTS" id="PR00344">
    <property type="entry name" value="BCTRLSENSOR"/>
</dbReference>
<evidence type="ECO:0000313" key="15">
    <source>
        <dbReference type="Proteomes" id="UP000092495"/>
    </source>
</evidence>
<dbReference type="PANTHER" id="PTHR43047">
    <property type="entry name" value="TWO-COMPONENT HISTIDINE PROTEIN KINASE"/>
    <property type="match status" value="1"/>
</dbReference>
<dbReference type="InterPro" id="IPR011623">
    <property type="entry name" value="7TMR_DISM_rcpt_extracell_dom1"/>
</dbReference>
<evidence type="ECO:0000256" key="4">
    <source>
        <dbReference type="ARBA" id="ARBA00022553"/>
    </source>
</evidence>
<feature type="transmembrane region" description="Helical" evidence="11">
    <location>
        <begin position="320"/>
        <end position="341"/>
    </location>
</feature>
<dbReference type="Gene3D" id="1.10.287.130">
    <property type="match status" value="2"/>
</dbReference>
<dbReference type="Proteomes" id="UP000092495">
    <property type="component" value="Chromosome"/>
</dbReference>
<dbReference type="PANTHER" id="PTHR43047:SF72">
    <property type="entry name" value="OSMOSENSING HISTIDINE PROTEIN KINASE SLN1"/>
    <property type="match status" value="1"/>
</dbReference>
<dbReference type="GO" id="GO:0000155">
    <property type="term" value="F:phosphorelay sensor kinase activity"/>
    <property type="evidence" value="ECO:0007669"/>
    <property type="project" value="InterPro"/>
</dbReference>
<organism evidence="14 15">
    <name type="scientific">Planococcus donghaensis</name>
    <dbReference type="NCBI Taxonomy" id="414778"/>
    <lineage>
        <taxon>Bacteria</taxon>
        <taxon>Bacillati</taxon>
        <taxon>Bacillota</taxon>
        <taxon>Bacilli</taxon>
        <taxon>Bacillales</taxon>
        <taxon>Caryophanaceae</taxon>
        <taxon>Planococcus</taxon>
    </lineage>
</organism>
<dbReference type="InterPro" id="IPR003661">
    <property type="entry name" value="HisK_dim/P_dom"/>
</dbReference>
<accession>A0A1C7EEY8</accession>
<dbReference type="InterPro" id="IPR011622">
    <property type="entry name" value="7TMR_DISM_rcpt_extracell_dom2"/>
</dbReference>
<evidence type="ECO:0000256" key="11">
    <source>
        <dbReference type="SAM" id="Phobius"/>
    </source>
</evidence>
<dbReference type="SUPFAM" id="SSF52172">
    <property type="entry name" value="CheY-like"/>
    <property type="match status" value="1"/>
</dbReference>
<dbReference type="STRING" id="414778.BCM40_04190"/>
<dbReference type="Pfam" id="PF00072">
    <property type="entry name" value="Response_reg"/>
    <property type="match status" value="1"/>
</dbReference>
<keyword evidence="9" id="KW-0902">Two-component regulatory system</keyword>
<keyword evidence="15" id="KW-1185">Reference proteome</keyword>
<dbReference type="InterPro" id="IPR036890">
    <property type="entry name" value="HATPase_C_sf"/>
</dbReference>
<dbReference type="InterPro" id="IPR036097">
    <property type="entry name" value="HisK_dim/P_sf"/>
</dbReference>
<dbReference type="SUPFAM" id="SSF47384">
    <property type="entry name" value="Homodimeric domain of signal transducing histidine kinase"/>
    <property type="match status" value="2"/>
</dbReference>
<dbReference type="Pfam" id="PF02518">
    <property type="entry name" value="HATPase_c"/>
    <property type="match status" value="2"/>
</dbReference>
<evidence type="ECO:0000256" key="3">
    <source>
        <dbReference type="ARBA" id="ARBA00012438"/>
    </source>
</evidence>
<dbReference type="PROSITE" id="PS50110">
    <property type="entry name" value="RESPONSE_REGULATORY"/>
    <property type="match status" value="1"/>
</dbReference>
<feature type="transmembrane region" description="Helical" evidence="11">
    <location>
        <begin position="260"/>
        <end position="280"/>
    </location>
</feature>
<comment type="catalytic activity">
    <reaction evidence="1">
        <text>ATP + protein L-histidine = ADP + protein N-phospho-L-histidine.</text>
        <dbReference type="EC" id="2.7.13.3"/>
    </reaction>
</comment>
<dbReference type="SMART" id="SM00448">
    <property type="entry name" value="REC"/>
    <property type="match status" value="1"/>
</dbReference>
<dbReference type="FunFam" id="3.30.565.10:FF:000006">
    <property type="entry name" value="Sensor histidine kinase WalK"/>
    <property type="match status" value="1"/>
</dbReference>
<feature type="domain" description="Response regulatory" evidence="13">
    <location>
        <begin position="692"/>
        <end position="808"/>
    </location>
</feature>
<dbReference type="EMBL" id="CP016543">
    <property type="protein sequence ID" value="ANU22603.1"/>
    <property type="molecule type" value="Genomic_DNA"/>
</dbReference>
<dbReference type="GO" id="GO:0009927">
    <property type="term" value="F:histidine phosphotransfer kinase activity"/>
    <property type="evidence" value="ECO:0007669"/>
    <property type="project" value="TreeGrafter"/>
</dbReference>
<dbReference type="SMART" id="SM00388">
    <property type="entry name" value="HisKA"/>
    <property type="match status" value="2"/>
</dbReference>
<dbReference type="KEGG" id="pdg:BCM40_04190"/>
<dbReference type="AlphaFoldDB" id="A0A1C7EEY8"/>
<feature type="modified residue" description="4-aspartylphosphate" evidence="10">
    <location>
        <position position="741"/>
    </location>
</feature>
<dbReference type="OrthoDB" id="9809348at2"/>
<keyword evidence="5" id="KW-0808">Transferase</keyword>
<evidence type="ECO:0000256" key="8">
    <source>
        <dbReference type="ARBA" id="ARBA00022840"/>
    </source>
</evidence>
<dbReference type="CDD" id="cd17574">
    <property type="entry name" value="REC_OmpR"/>
    <property type="match status" value="1"/>
</dbReference>
<gene>
    <name evidence="14" type="ORF">BCM40_04190</name>
</gene>
<evidence type="ECO:0000313" key="14">
    <source>
        <dbReference type="EMBL" id="ANU22603.1"/>
    </source>
</evidence>
<keyword evidence="4 10" id="KW-0597">Phosphoprotein</keyword>
<feature type="transmembrane region" description="Helical" evidence="11">
    <location>
        <begin position="229"/>
        <end position="248"/>
    </location>
</feature>
<dbReference type="Gene3D" id="3.40.50.2300">
    <property type="match status" value="1"/>
</dbReference>
<feature type="transmembrane region" description="Helical" evidence="11">
    <location>
        <begin position="353"/>
        <end position="373"/>
    </location>
</feature>